<sequence length="185" mass="18913">MLFNRIYLCSRMSFLSALMSCSTSIPASSLMRFRVAVGDTLPAPTAVETAAAKPVAPPEPAPTVDDGSNAEAPVFTYRVLPAVTEPLGAAMLSPLALPPTTNVLAAAAAPIPLASSLTPGVSTTPLSADRPAFPATPLHCTLPAVRPAYAALAVRALLASLLPLQPDTPGTDTVTLLPLPWGSCC</sequence>
<protein>
    <submittedName>
        <fullName evidence="1">Putative secreted protein</fullName>
    </submittedName>
</protein>
<accession>A0A2M4C5W3</accession>
<evidence type="ECO:0000313" key="1">
    <source>
        <dbReference type="EMBL" id="MBW60700.1"/>
    </source>
</evidence>
<reference evidence="1" key="1">
    <citation type="submission" date="2018-01" db="EMBL/GenBank/DDBJ databases">
        <title>An insight into the sialome of Amazonian anophelines.</title>
        <authorList>
            <person name="Ribeiro J.M."/>
            <person name="Scarpassa V."/>
            <person name="Calvo E."/>
        </authorList>
    </citation>
    <scope>NUCLEOTIDE SEQUENCE</scope>
    <source>
        <tissue evidence="1">Salivary glands</tissue>
    </source>
</reference>
<proteinExistence type="predicted"/>
<organism evidence="1">
    <name type="scientific">Anopheles marajoara</name>
    <dbReference type="NCBI Taxonomy" id="58244"/>
    <lineage>
        <taxon>Eukaryota</taxon>
        <taxon>Metazoa</taxon>
        <taxon>Ecdysozoa</taxon>
        <taxon>Arthropoda</taxon>
        <taxon>Hexapoda</taxon>
        <taxon>Insecta</taxon>
        <taxon>Pterygota</taxon>
        <taxon>Neoptera</taxon>
        <taxon>Endopterygota</taxon>
        <taxon>Diptera</taxon>
        <taxon>Nematocera</taxon>
        <taxon>Culicoidea</taxon>
        <taxon>Culicidae</taxon>
        <taxon>Anophelinae</taxon>
        <taxon>Anopheles</taxon>
    </lineage>
</organism>
<dbReference type="EMBL" id="GGFJ01011559">
    <property type="protein sequence ID" value="MBW60700.1"/>
    <property type="molecule type" value="Transcribed_RNA"/>
</dbReference>
<dbReference type="AlphaFoldDB" id="A0A2M4C5W3"/>
<name>A0A2M4C5W3_9DIPT</name>